<name>A0ABM9YDN6_YERMW</name>
<comment type="caution">
    <text evidence="1">The sequence shown here is derived from an EMBL/GenBank/DDBJ whole genome shotgun (WGS) entry which is preliminary data.</text>
</comment>
<gene>
    <name evidence="1" type="ORF">ymoll0001_24970</name>
</gene>
<reference evidence="1" key="1">
    <citation type="submission" date="2008-12" db="EMBL/GenBank/DDBJ databases">
        <title>Annotation of the Yersinia mollaretii ATCC 43969 genome.</title>
        <authorList>
            <person name="Read T.D."/>
            <person name="Akmal A."/>
            <person name="Bishop-Lilly K."/>
            <person name="Chen P.E."/>
            <person name="Cook C."/>
            <person name="Kiley M.P."/>
            <person name="Lentz S."/>
            <person name="Mateczun A."/>
            <person name="Nagarajan N."/>
            <person name="Nolan N."/>
            <person name="Osborne B.I."/>
            <person name="Pop M."/>
            <person name="Sozhamannan S."/>
            <person name="Stewart A.C."/>
            <person name="Sulakvelidze A."/>
            <person name="Thomason B."/>
            <person name="Willner K."/>
            <person name="Zwick M.E."/>
        </authorList>
    </citation>
    <scope>NUCLEOTIDE SEQUENCE [LARGE SCALE GENOMIC DNA]</scope>
    <source>
        <strain evidence="1">ATCC 43969</strain>
    </source>
</reference>
<accession>A0ABM9YDN6</accession>
<sequence>MTLLLRFLPCGNANDFGYYELMNSGLWRNKLSKISDRVKQHSSCRVASMT</sequence>
<dbReference type="EMBL" id="AALD02000003">
    <property type="protein sequence ID" value="EEQ12092.1"/>
    <property type="molecule type" value="Genomic_DNA"/>
</dbReference>
<evidence type="ECO:0000313" key="2">
    <source>
        <dbReference type="Proteomes" id="UP000003027"/>
    </source>
</evidence>
<proteinExistence type="predicted"/>
<keyword evidence="2" id="KW-1185">Reference proteome</keyword>
<protein>
    <submittedName>
        <fullName evidence="1">Uncharacterized protein</fullName>
    </submittedName>
</protein>
<dbReference type="Proteomes" id="UP000003027">
    <property type="component" value="Unassembled WGS sequence"/>
</dbReference>
<organism evidence="1 2">
    <name type="scientific">Yersinia mollaretii (strain ATCC 43969 / DSM 18520 / CIP 103324 / CNY 7263 / WAIP 204)</name>
    <dbReference type="NCBI Taxonomy" id="349967"/>
    <lineage>
        <taxon>Bacteria</taxon>
        <taxon>Pseudomonadati</taxon>
        <taxon>Pseudomonadota</taxon>
        <taxon>Gammaproteobacteria</taxon>
        <taxon>Enterobacterales</taxon>
        <taxon>Yersiniaceae</taxon>
        <taxon>Yersinia</taxon>
    </lineage>
</organism>
<evidence type="ECO:0000313" key="1">
    <source>
        <dbReference type="EMBL" id="EEQ12092.1"/>
    </source>
</evidence>